<evidence type="ECO:0000256" key="1">
    <source>
        <dbReference type="SAM" id="MobiDB-lite"/>
    </source>
</evidence>
<name>A0A8K0XMX9_9AGAR</name>
<feature type="compositionally biased region" description="Basic and acidic residues" evidence="1">
    <location>
        <begin position="706"/>
        <end position="719"/>
    </location>
</feature>
<feature type="region of interest" description="Disordered" evidence="1">
    <location>
        <begin position="705"/>
        <end position="898"/>
    </location>
</feature>
<feature type="compositionally biased region" description="Basic and acidic residues" evidence="1">
    <location>
        <begin position="804"/>
        <end position="815"/>
    </location>
</feature>
<evidence type="ECO:0008006" key="4">
    <source>
        <dbReference type="Google" id="ProtNLM"/>
    </source>
</evidence>
<feature type="compositionally biased region" description="Basic and acidic residues" evidence="1">
    <location>
        <begin position="770"/>
        <end position="795"/>
    </location>
</feature>
<organism evidence="2 3">
    <name type="scientific">Cristinia sonorae</name>
    <dbReference type="NCBI Taxonomy" id="1940300"/>
    <lineage>
        <taxon>Eukaryota</taxon>
        <taxon>Fungi</taxon>
        <taxon>Dikarya</taxon>
        <taxon>Basidiomycota</taxon>
        <taxon>Agaricomycotina</taxon>
        <taxon>Agaricomycetes</taxon>
        <taxon>Agaricomycetidae</taxon>
        <taxon>Agaricales</taxon>
        <taxon>Pleurotineae</taxon>
        <taxon>Stephanosporaceae</taxon>
        <taxon>Cristinia</taxon>
    </lineage>
</organism>
<gene>
    <name evidence="2" type="ORF">BXZ70DRAFT_947848</name>
</gene>
<feature type="compositionally biased region" description="Low complexity" evidence="1">
    <location>
        <begin position="662"/>
        <end position="681"/>
    </location>
</feature>
<dbReference type="AlphaFoldDB" id="A0A8K0XMX9"/>
<feature type="region of interest" description="Disordered" evidence="1">
    <location>
        <begin position="478"/>
        <end position="574"/>
    </location>
</feature>
<feature type="compositionally biased region" description="Polar residues" evidence="1">
    <location>
        <begin position="648"/>
        <end position="659"/>
    </location>
</feature>
<feature type="compositionally biased region" description="Basic residues" evidence="1">
    <location>
        <begin position="493"/>
        <end position="506"/>
    </location>
</feature>
<protein>
    <recommendedName>
        <fullName evidence="4">Arrestin-like N-terminal domain-containing protein</fullName>
    </recommendedName>
</protein>
<dbReference type="OrthoDB" id="298939at2759"/>
<dbReference type="Proteomes" id="UP000813824">
    <property type="component" value="Unassembled WGS sequence"/>
</dbReference>
<keyword evidence="3" id="KW-1185">Reference proteome</keyword>
<feature type="compositionally biased region" description="Pro residues" evidence="1">
    <location>
        <begin position="542"/>
        <end position="554"/>
    </location>
</feature>
<reference evidence="2" key="1">
    <citation type="journal article" date="2021" name="New Phytol.">
        <title>Evolutionary innovations through gain and loss of genes in the ectomycorrhizal Boletales.</title>
        <authorList>
            <person name="Wu G."/>
            <person name="Miyauchi S."/>
            <person name="Morin E."/>
            <person name="Kuo A."/>
            <person name="Drula E."/>
            <person name="Varga T."/>
            <person name="Kohler A."/>
            <person name="Feng B."/>
            <person name="Cao Y."/>
            <person name="Lipzen A."/>
            <person name="Daum C."/>
            <person name="Hundley H."/>
            <person name="Pangilinan J."/>
            <person name="Johnson J."/>
            <person name="Barry K."/>
            <person name="LaButti K."/>
            <person name="Ng V."/>
            <person name="Ahrendt S."/>
            <person name="Min B."/>
            <person name="Choi I.G."/>
            <person name="Park H."/>
            <person name="Plett J.M."/>
            <person name="Magnuson J."/>
            <person name="Spatafora J.W."/>
            <person name="Nagy L.G."/>
            <person name="Henrissat B."/>
            <person name="Grigoriev I.V."/>
            <person name="Yang Z.L."/>
            <person name="Xu J."/>
            <person name="Martin F.M."/>
        </authorList>
    </citation>
    <scope>NUCLEOTIDE SEQUENCE</scope>
    <source>
        <strain evidence="2">KKN 215</strain>
    </source>
</reference>
<feature type="compositionally biased region" description="Polar residues" evidence="1">
    <location>
        <begin position="1025"/>
        <end position="1034"/>
    </location>
</feature>
<feature type="region of interest" description="Disordered" evidence="1">
    <location>
        <begin position="626"/>
        <end position="690"/>
    </location>
</feature>
<dbReference type="Gene3D" id="2.60.40.640">
    <property type="match status" value="1"/>
</dbReference>
<dbReference type="InterPro" id="IPR014752">
    <property type="entry name" value="Arrestin-like_C"/>
</dbReference>
<comment type="caution">
    <text evidence="2">The sequence shown here is derived from an EMBL/GenBank/DDBJ whole genome shotgun (WGS) entry which is preliminary data.</text>
</comment>
<evidence type="ECO:0000313" key="2">
    <source>
        <dbReference type="EMBL" id="KAH8094519.1"/>
    </source>
</evidence>
<feature type="compositionally biased region" description="Polar residues" evidence="1">
    <location>
        <begin position="967"/>
        <end position="976"/>
    </location>
</feature>
<evidence type="ECO:0000313" key="3">
    <source>
        <dbReference type="Proteomes" id="UP000813824"/>
    </source>
</evidence>
<proteinExistence type="predicted"/>
<feature type="compositionally biased region" description="Basic and acidic residues" evidence="1">
    <location>
        <begin position="481"/>
        <end position="492"/>
    </location>
</feature>
<accession>A0A8K0XMX9</accession>
<feature type="compositionally biased region" description="Basic and acidic residues" evidence="1">
    <location>
        <begin position="850"/>
        <end position="859"/>
    </location>
</feature>
<feature type="region of interest" description="Disordered" evidence="1">
    <location>
        <begin position="966"/>
        <end position="1035"/>
    </location>
</feature>
<sequence>MALQAMNASPYHPKVKTSIRLGDALYVAGGVVAGKMQMECKADKGLGIGAIIVELYAIEELTSRDHSATSTFLQSKRIFQGPALPPSNAVHPHPVAGEPPLPPEYYNARRGNTTFLFRFDLPPSSPSAISFGSGLANVKYEVRASVAVSWKGERRLVTDKKSLDVVEMFEPDFHRSDPEGVIVGEGGKMWVQGRLVGGILVAGQPACIELQVKNHSPKKNSGLSITFTRELHLPRFPMTEKAPLRISDTLTSVSFRGADYIIQPGTEGVANLVFDVPPHARGVKGGLRYSNEEDERVTECLFEVRCIVGVKLAMGFGSKDIQLDIPVTVLHPKALPEPLSAPYPPLSPTPQIPPASNPYSLPISPPPLFSPHHYPSPLPPMSPFNQYVEQGQPGWLPQPTQSPMLYHPTLSPPPADTSVYHNVHYQPLFPPPPLPHAYPMRPSSAEPTPSQALYSVPSGLPIPHMQQPLLPLTRTDIAPSTDREEGKGERSSRITHHLRMSTRHRSVSPQAHRYPIPPVVESHVTGHPGHPVSPPSKEKPRSPLPPAQSLPSPPLQLTIPTGLSMPSEVVSPKPLPSPKQLYTVDPFTHATLAKSERVETLERIAADAERKFTDMSSSVPEIMSLGLIDKEKTLPAPPVPSEKRQDPSGLSDSRPQAQSLFPPESSAGTTPPTPTIAAVTSLKVPRVSGPLSGLDALEARLLAEVGTRKIEQDDRRPDVRSVLPIAIPRPAQEDPANDSAISSLNLPGLGADEMTKMGKASSAHSGGTYRDGERGRSREKMKEPSDGTITQEKRDKKEKKKKERQGEKKDEEVYRLRKAAQGRIAAWLDTIDPDAPSSPVATHNPSPGRKNGDDRQSDTEKDDGDPSPLSTAPPARGDRPDEDGIIALPNPRSSGFMPMSTLRANRQETTAPRPNSTDVVVKLPSNLQKFLPVYPPRPLDPEVRYDVRSARGGRGGKVTAVAAIWASATQPENKPSTPRPPNVKTKVMKPTPFIATQIPENARETKTTPNPRLPRPSDRHAARTAPTQTINNDGNVAMNAAIKRAKVVKSASVPAIVSSSLATPMLSSTASLARPPALAENRIKSQLPTSTAEIRESPSIVAPKPIPAAKGEMAFGQARLKELIKKYQGQTNA</sequence>
<dbReference type="EMBL" id="JAEVFJ010000026">
    <property type="protein sequence ID" value="KAH8094519.1"/>
    <property type="molecule type" value="Genomic_DNA"/>
</dbReference>